<evidence type="ECO:0000256" key="5">
    <source>
        <dbReference type="ARBA" id="ARBA00022694"/>
    </source>
</evidence>
<dbReference type="SUPFAM" id="SSF52540">
    <property type="entry name" value="P-loop containing nucleoside triphosphate hydrolases"/>
    <property type="match status" value="1"/>
</dbReference>
<evidence type="ECO:0000256" key="3">
    <source>
        <dbReference type="ARBA" id="ARBA00019010"/>
    </source>
</evidence>
<name>A0ABW0QKS9_9GAMM</name>
<organism evidence="11 12">
    <name type="scientific">Rhodanobacter ginsengisoli</name>
    <dbReference type="NCBI Taxonomy" id="418646"/>
    <lineage>
        <taxon>Bacteria</taxon>
        <taxon>Pseudomonadati</taxon>
        <taxon>Pseudomonadota</taxon>
        <taxon>Gammaproteobacteria</taxon>
        <taxon>Lysobacterales</taxon>
        <taxon>Rhodanobacteraceae</taxon>
        <taxon>Rhodanobacter</taxon>
    </lineage>
</organism>
<dbReference type="PANTHER" id="PTHR33540:SF2">
    <property type="entry name" value="TRNA THREONYLCARBAMOYLADENOSINE BIOSYNTHESIS PROTEIN TSAE"/>
    <property type="match status" value="1"/>
</dbReference>
<comment type="subcellular location">
    <subcellularLocation>
        <location evidence="1">Cytoplasm</location>
    </subcellularLocation>
</comment>
<evidence type="ECO:0000313" key="11">
    <source>
        <dbReference type="EMBL" id="MFC5525275.1"/>
    </source>
</evidence>
<keyword evidence="7" id="KW-0547">Nucleotide-binding</keyword>
<dbReference type="Proteomes" id="UP001596114">
    <property type="component" value="Unassembled WGS sequence"/>
</dbReference>
<keyword evidence="12" id="KW-1185">Reference proteome</keyword>
<evidence type="ECO:0000256" key="10">
    <source>
        <dbReference type="ARBA" id="ARBA00032441"/>
    </source>
</evidence>
<dbReference type="PANTHER" id="PTHR33540">
    <property type="entry name" value="TRNA THREONYLCARBAMOYLADENOSINE BIOSYNTHESIS PROTEIN TSAE"/>
    <property type="match status" value="1"/>
</dbReference>
<evidence type="ECO:0000256" key="6">
    <source>
        <dbReference type="ARBA" id="ARBA00022723"/>
    </source>
</evidence>
<keyword evidence="9" id="KW-0460">Magnesium</keyword>
<evidence type="ECO:0000256" key="8">
    <source>
        <dbReference type="ARBA" id="ARBA00022840"/>
    </source>
</evidence>
<comment type="caution">
    <text evidence="11">The sequence shown here is derived from an EMBL/GenBank/DDBJ whole genome shotgun (WGS) entry which is preliminary data.</text>
</comment>
<sequence length="167" mass="18026">MVERSGTGRGTPGHIEFGRECSLADEAATAALGTRLANALDEGLVIYLQGPLGAGKTSFARALLTALGAGERIKSPTYSLVEGYTTRDRPAWHLDLYRIADPAELEWLGLDALADPSALILVEWPERGAGALPAMDLELRLDYAEHGRRALLRAFTPRGERMLARLG</sequence>
<keyword evidence="6" id="KW-0479">Metal-binding</keyword>
<evidence type="ECO:0000256" key="1">
    <source>
        <dbReference type="ARBA" id="ARBA00004496"/>
    </source>
</evidence>
<evidence type="ECO:0000256" key="2">
    <source>
        <dbReference type="ARBA" id="ARBA00007599"/>
    </source>
</evidence>
<keyword evidence="8" id="KW-0067">ATP-binding</keyword>
<proteinExistence type="inferred from homology"/>
<protein>
    <recommendedName>
        <fullName evidence="3">tRNA threonylcarbamoyladenosine biosynthesis protein TsaE</fullName>
    </recommendedName>
    <alternativeName>
        <fullName evidence="10">t(6)A37 threonylcarbamoyladenosine biosynthesis protein TsaE</fullName>
    </alternativeName>
</protein>
<reference evidence="12" key="1">
    <citation type="journal article" date="2019" name="Int. J. Syst. Evol. Microbiol.">
        <title>The Global Catalogue of Microorganisms (GCM) 10K type strain sequencing project: providing services to taxonomists for standard genome sequencing and annotation.</title>
        <authorList>
            <consortium name="The Broad Institute Genomics Platform"/>
            <consortium name="The Broad Institute Genome Sequencing Center for Infectious Disease"/>
            <person name="Wu L."/>
            <person name="Ma J."/>
        </authorList>
    </citation>
    <scope>NUCLEOTIDE SEQUENCE [LARGE SCALE GENOMIC DNA]</scope>
    <source>
        <strain evidence="12">CGMCC 1.16619</strain>
    </source>
</reference>
<keyword evidence="5" id="KW-0819">tRNA processing</keyword>
<gene>
    <name evidence="11" type="primary">tsaE</name>
    <name evidence="11" type="ORF">ACFPPA_05915</name>
</gene>
<keyword evidence="4" id="KW-0963">Cytoplasm</keyword>
<dbReference type="Gene3D" id="3.40.50.300">
    <property type="entry name" value="P-loop containing nucleotide triphosphate hydrolases"/>
    <property type="match status" value="1"/>
</dbReference>
<dbReference type="Pfam" id="PF02367">
    <property type="entry name" value="TsaE"/>
    <property type="match status" value="1"/>
</dbReference>
<evidence type="ECO:0000313" key="12">
    <source>
        <dbReference type="Proteomes" id="UP001596114"/>
    </source>
</evidence>
<evidence type="ECO:0000256" key="9">
    <source>
        <dbReference type="ARBA" id="ARBA00022842"/>
    </source>
</evidence>
<dbReference type="InterPro" id="IPR027417">
    <property type="entry name" value="P-loop_NTPase"/>
</dbReference>
<dbReference type="RefSeq" id="WP_377318204.1">
    <property type="nucleotide sequence ID" value="NZ_JBHSNF010000001.1"/>
</dbReference>
<evidence type="ECO:0000256" key="4">
    <source>
        <dbReference type="ARBA" id="ARBA00022490"/>
    </source>
</evidence>
<comment type="similarity">
    <text evidence="2">Belongs to the TsaE family.</text>
</comment>
<evidence type="ECO:0000256" key="7">
    <source>
        <dbReference type="ARBA" id="ARBA00022741"/>
    </source>
</evidence>
<accession>A0ABW0QKS9</accession>
<dbReference type="InterPro" id="IPR003442">
    <property type="entry name" value="T6A_TsaE"/>
</dbReference>
<dbReference type="NCBIfam" id="TIGR00150">
    <property type="entry name" value="T6A_YjeE"/>
    <property type="match status" value="1"/>
</dbReference>
<dbReference type="EMBL" id="JBHSNF010000001">
    <property type="protein sequence ID" value="MFC5525275.1"/>
    <property type="molecule type" value="Genomic_DNA"/>
</dbReference>